<dbReference type="InterPro" id="IPR011473">
    <property type="entry name" value="DUF1579"/>
</dbReference>
<protein>
    <recommendedName>
        <fullName evidence="3">DUF1579 domain-containing protein</fullName>
    </recommendedName>
</protein>
<dbReference type="OrthoDB" id="277821at2"/>
<keyword evidence="2" id="KW-1185">Reference proteome</keyword>
<evidence type="ECO:0008006" key="3">
    <source>
        <dbReference type="Google" id="ProtNLM"/>
    </source>
</evidence>
<dbReference type="AlphaFoldDB" id="A0A2T3HKX9"/>
<sequence length="165" mass="18442">MEIMNLSSSLAGHWRGTYRLILNWLPDPDFISDSDLSVKSVANGKFLVLDYDWQHEGASQDGLLLIGNVNKAQELTASWVDSWGMSGKIMNCNGTISQDGYISLLGAYEVPDHPDWGWRTEIHCPTADTLKITMYNISPEGEESLAVDSSYTRVNRTNDELTPEK</sequence>
<comment type="caution">
    <text evidence="1">The sequence shown here is derived from an EMBL/GenBank/DDBJ whole genome shotgun (WGS) entry which is preliminary data.</text>
</comment>
<accession>A0A2T3HKX9</accession>
<organism evidence="1 2">
    <name type="scientific">Pedobacter yulinensis</name>
    <dbReference type="NCBI Taxonomy" id="2126353"/>
    <lineage>
        <taxon>Bacteria</taxon>
        <taxon>Pseudomonadati</taxon>
        <taxon>Bacteroidota</taxon>
        <taxon>Sphingobacteriia</taxon>
        <taxon>Sphingobacteriales</taxon>
        <taxon>Sphingobacteriaceae</taxon>
        <taxon>Pedobacter</taxon>
    </lineage>
</organism>
<dbReference type="Proteomes" id="UP000240912">
    <property type="component" value="Unassembled WGS sequence"/>
</dbReference>
<reference evidence="1 2" key="1">
    <citation type="submission" date="2018-03" db="EMBL/GenBank/DDBJ databases">
        <authorList>
            <person name="Keele B.F."/>
        </authorList>
    </citation>
    <scope>NUCLEOTIDE SEQUENCE [LARGE SCALE GENOMIC DNA]</scope>
    <source>
        <strain evidence="1 2">YL28-9</strain>
    </source>
</reference>
<name>A0A2T3HKX9_9SPHI</name>
<evidence type="ECO:0000313" key="1">
    <source>
        <dbReference type="EMBL" id="PST83097.1"/>
    </source>
</evidence>
<dbReference type="RefSeq" id="WP_107215357.1">
    <property type="nucleotide sequence ID" value="NZ_KZ686269.1"/>
</dbReference>
<evidence type="ECO:0000313" key="2">
    <source>
        <dbReference type="Proteomes" id="UP000240912"/>
    </source>
</evidence>
<dbReference type="EMBL" id="PYLS01000005">
    <property type="protein sequence ID" value="PST83097.1"/>
    <property type="molecule type" value="Genomic_DNA"/>
</dbReference>
<gene>
    <name evidence="1" type="ORF">C7T94_10810</name>
</gene>
<dbReference type="Pfam" id="PF07617">
    <property type="entry name" value="DUF1579"/>
    <property type="match status" value="1"/>
</dbReference>
<proteinExistence type="predicted"/>